<dbReference type="Pfam" id="PF04616">
    <property type="entry name" value="Glyco_hydro_43"/>
    <property type="match status" value="1"/>
</dbReference>
<name>A0A4Z0Q069_9BACT</name>
<dbReference type="RefSeq" id="WP_135397119.1">
    <property type="nucleotide sequence ID" value="NZ_SRMB01000004.1"/>
</dbReference>
<dbReference type="CDD" id="cd08986">
    <property type="entry name" value="GH43-like"/>
    <property type="match status" value="1"/>
</dbReference>
<reference evidence="7 8" key="1">
    <citation type="submission" date="2019-04" db="EMBL/GenBank/DDBJ databases">
        <authorList>
            <person name="Feng G."/>
            <person name="Zhang J."/>
            <person name="Zhu H."/>
        </authorList>
    </citation>
    <scope>NUCLEOTIDE SEQUENCE [LARGE SCALE GENOMIC DNA]</scope>
    <source>
        <strain evidence="7 8">9PBR-1</strain>
    </source>
</reference>
<dbReference type="EMBL" id="SRMB01000004">
    <property type="protein sequence ID" value="TGE23428.1"/>
    <property type="molecule type" value="Genomic_DNA"/>
</dbReference>
<proteinExistence type="inferred from homology"/>
<evidence type="ECO:0000313" key="8">
    <source>
        <dbReference type="Proteomes" id="UP000298471"/>
    </source>
</evidence>
<organism evidence="7 8">
    <name type="scientific">Hymenobacter metallicola</name>
    <dbReference type="NCBI Taxonomy" id="2563114"/>
    <lineage>
        <taxon>Bacteria</taxon>
        <taxon>Pseudomonadati</taxon>
        <taxon>Bacteroidota</taxon>
        <taxon>Cytophagia</taxon>
        <taxon>Cytophagales</taxon>
        <taxon>Hymenobacteraceae</taxon>
        <taxon>Hymenobacter</taxon>
    </lineage>
</organism>
<keyword evidence="3 5" id="KW-0326">Glycosidase</keyword>
<evidence type="ECO:0000256" key="4">
    <source>
        <dbReference type="PIRSR" id="PIRSR606710-2"/>
    </source>
</evidence>
<dbReference type="Proteomes" id="UP000298471">
    <property type="component" value="Unassembled WGS sequence"/>
</dbReference>
<gene>
    <name evidence="7" type="ORF">E5K02_19735</name>
</gene>
<accession>A0A4Z0Q069</accession>
<dbReference type="GO" id="GO:0004553">
    <property type="term" value="F:hydrolase activity, hydrolyzing O-glycosyl compounds"/>
    <property type="evidence" value="ECO:0007669"/>
    <property type="project" value="InterPro"/>
</dbReference>
<comment type="caution">
    <text evidence="7">The sequence shown here is derived from an EMBL/GenBank/DDBJ whole genome shotgun (WGS) entry which is preliminary data.</text>
</comment>
<dbReference type="OrthoDB" id="3308423at2"/>
<dbReference type="InterPro" id="IPR006710">
    <property type="entry name" value="Glyco_hydro_43"/>
</dbReference>
<comment type="similarity">
    <text evidence="1 5">Belongs to the glycosyl hydrolase 43 family.</text>
</comment>
<evidence type="ECO:0000313" key="7">
    <source>
        <dbReference type="EMBL" id="TGE23428.1"/>
    </source>
</evidence>
<evidence type="ECO:0000256" key="3">
    <source>
        <dbReference type="ARBA" id="ARBA00023295"/>
    </source>
</evidence>
<feature type="site" description="Important for catalytic activity, responsible for pKa modulation of the active site Glu and correct orientation of both the proton donor and substrate" evidence="4">
    <location>
        <position position="179"/>
    </location>
</feature>
<dbReference type="InterPro" id="IPR023296">
    <property type="entry name" value="Glyco_hydro_beta-prop_sf"/>
</dbReference>
<sequence length="340" mass="37793">MKAFLLLLTLSGLLFGQLSWAQAPAAAPVKKTVKDFPHTGEPPMPPVKPVLDTPLRDASICLGPDKTYYLTGTLGPDFMVANEGIRVWKSKDMKAWEPLGLVWSIERDGTWQKQWTVKNGNRRRALWAPEIRYLNGNFYIAYCMTGLGTGLLKSTTGRAEGPYVSTNTPDAPLTPTGIDASLFQDDDGKVYFLYGSGSIAPMNAGLSALTGPFVPLRCALPDTDIDHHHPNRPCKESELNHVGFEGAYLFKANGRYYLSCAERYYERYHCLTAESRTLLGPYEPRYVSVPYAGHNVFFQDVKGKWWSTLFGNDADAPVQKQAAVVPVEFDKQGHIRPVVK</sequence>
<dbReference type="PANTHER" id="PTHR42812:SF14">
    <property type="entry name" value="SECRETED PROTEIN"/>
    <property type="match status" value="1"/>
</dbReference>
<evidence type="ECO:0000256" key="1">
    <source>
        <dbReference type="ARBA" id="ARBA00009865"/>
    </source>
</evidence>
<dbReference type="PANTHER" id="PTHR42812">
    <property type="entry name" value="BETA-XYLOSIDASE"/>
    <property type="match status" value="1"/>
</dbReference>
<dbReference type="SUPFAM" id="SSF75005">
    <property type="entry name" value="Arabinanase/levansucrase/invertase"/>
    <property type="match status" value="1"/>
</dbReference>
<evidence type="ECO:0000256" key="2">
    <source>
        <dbReference type="ARBA" id="ARBA00022801"/>
    </source>
</evidence>
<dbReference type="Gene3D" id="2.115.10.20">
    <property type="entry name" value="Glycosyl hydrolase domain, family 43"/>
    <property type="match status" value="1"/>
</dbReference>
<dbReference type="GO" id="GO:0005975">
    <property type="term" value="P:carbohydrate metabolic process"/>
    <property type="evidence" value="ECO:0007669"/>
    <property type="project" value="InterPro"/>
</dbReference>
<keyword evidence="8" id="KW-1185">Reference proteome</keyword>
<evidence type="ECO:0000256" key="5">
    <source>
        <dbReference type="RuleBase" id="RU361187"/>
    </source>
</evidence>
<evidence type="ECO:0000256" key="6">
    <source>
        <dbReference type="SAM" id="SignalP"/>
    </source>
</evidence>
<feature type="signal peptide" evidence="6">
    <location>
        <begin position="1"/>
        <end position="21"/>
    </location>
</feature>
<dbReference type="AlphaFoldDB" id="A0A4Z0Q069"/>
<protein>
    <submittedName>
        <fullName evidence="7">Glycoside hydrolase</fullName>
    </submittedName>
</protein>
<feature type="chain" id="PRO_5021429802" evidence="6">
    <location>
        <begin position="22"/>
        <end position="340"/>
    </location>
</feature>
<keyword evidence="6" id="KW-0732">Signal</keyword>
<dbReference type="InterPro" id="IPR051795">
    <property type="entry name" value="Glycosyl_Hydrlase_43"/>
</dbReference>
<keyword evidence="2 5" id="KW-0378">Hydrolase</keyword>